<gene>
    <name evidence="1" type="ORF">TraAM80_08871</name>
</gene>
<reference evidence="1 2" key="1">
    <citation type="journal article" date="2018" name="BMC Genomics">
        <title>Genomic comparison of Trypanosoma conorhini and Trypanosoma rangeli to Trypanosoma cruzi strains of high and low virulence.</title>
        <authorList>
            <person name="Bradwell K.R."/>
            <person name="Koparde V.N."/>
            <person name="Matveyev A.V."/>
            <person name="Serrano M.G."/>
            <person name="Alves J.M."/>
            <person name="Parikh H."/>
            <person name="Huang B."/>
            <person name="Lee V."/>
            <person name="Espinosa-Alvarez O."/>
            <person name="Ortiz P.A."/>
            <person name="Costa-Martins A.G."/>
            <person name="Teixeira M.M."/>
            <person name="Buck G.A."/>
        </authorList>
    </citation>
    <scope>NUCLEOTIDE SEQUENCE [LARGE SCALE GENOMIC DNA]</scope>
    <source>
        <strain evidence="1 2">AM80</strain>
    </source>
</reference>
<keyword evidence="2" id="KW-1185">Reference proteome</keyword>
<dbReference type="Proteomes" id="UP000283634">
    <property type="component" value="Unassembled WGS sequence"/>
</dbReference>
<evidence type="ECO:0000313" key="1">
    <source>
        <dbReference type="EMBL" id="RNE98349.1"/>
    </source>
</evidence>
<dbReference type="AlphaFoldDB" id="A0A422MYT6"/>
<comment type="caution">
    <text evidence="1">The sequence shown here is derived from an EMBL/GenBank/DDBJ whole genome shotgun (WGS) entry which is preliminary data.</text>
</comment>
<protein>
    <submittedName>
        <fullName evidence="1">Uncharacterized protein</fullName>
    </submittedName>
</protein>
<accession>A0A422MYT6</accession>
<dbReference type="RefSeq" id="XP_029234591.1">
    <property type="nucleotide sequence ID" value="XM_029385596.1"/>
</dbReference>
<name>A0A422MYT6_TRYRA</name>
<dbReference type="OrthoDB" id="10521625at2759"/>
<proteinExistence type="predicted"/>
<dbReference type="EMBL" id="MKGL01000471">
    <property type="protein sequence ID" value="RNE98349.1"/>
    <property type="molecule type" value="Genomic_DNA"/>
</dbReference>
<sequence>MNGEKDLDLRANEERIKLLLRDQEQLQKKLAGREPLSRINLKEEYDALKSFVDGSLKPQISRLKRMNGEKDLDLRANEERIKLLLRDQEQLQKKLAGREPL</sequence>
<organism evidence="1 2">
    <name type="scientific">Trypanosoma rangeli</name>
    <dbReference type="NCBI Taxonomy" id="5698"/>
    <lineage>
        <taxon>Eukaryota</taxon>
        <taxon>Discoba</taxon>
        <taxon>Euglenozoa</taxon>
        <taxon>Kinetoplastea</taxon>
        <taxon>Metakinetoplastina</taxon>
        <taxon>Trypanosomatida</taxon>
        <taxon>Trypanosomatidae</taxon>
        <taxon>Trypanosoma</taxon>
        <taxon>Herpetosoma</taxon>
    </lineage>
</organism>
<feature type="non-terminal residue" evidence="1">
    <location>
        <position position="101"/>
    </location>
</feature>
<dbReference type="GeneID" id="40332804"/>
<evidence type="ECO:0000313" key="2">
    <source>
        <dbReference type="Proteomes" id="UP000283634"/>
    </source>
</evidence>